<dbReference type="PROSITE" id="PS01182">
    <property type="entry name" value="GLYCOSYL_HYDROL_F35"/>
    <property type="match status" value="1"/>
</dbReference>
<feature type="domain" description="Beta-galactosidase 1-like first all-beta" evidence="8">
    <location>
        <begin position="403"/>
        <end position="511"/>
    </location>
</feature>
<evidence type="ECO:0000313" key="11">
    <source>
        <dbReference type="Proteomes" id="UP001221558"/>
    </source>
</evidence>
<dbReference type="EC" id="3.2.1.23" evidence="4"/>
<feature type="domain" description="Glycoside hydrolase 35 catalytic" evidence="7">
    <location>
        <begin position="36"/>
        <end position="357"/>
    </location>
</feature>
<dbReference type="InterPro" id="IPR048912">
    <property type="entry name" value="BetaGal1-like_ABD1"/>
</dbReference>
<dbReference type="InterPro" id="IPR001944">
    <property type="entry name" value="Glycoside_Hdrlase_35"/>
</dbReference>
<evidence type="ECO:0000259" key="8">
    <source>
        <dbReference type="Pfam" id="PF21317"/>
    </source>
</evidence>
<comment type="catalytic activity">
    <reaction evidence="4">
        <text>Hydrolysis of terminal non-reducing beta-D-galactose residues in beta-D-galactosides.</text>
        <dbReference type="EC" id="3.2.1.23"/>
    </reaction>
</comment>
<evidence type="ECO:0000259" key="7">
    <source>
        <dbReference type="Pfam" id="PF01301"/>
    </source>
</evidence>
<dbReference type="Gene3D" id="3.20.20.80">
    <property type="entry name" value="Glycosidases"/>
    <property type="match status" value="1"/>
</dbReference>
<organism evidence="10 11">
    <name type="scientific">Sphingobacterium oryzagri</name>
    <dbReference type="NCBI Taxonomy" id="3025669"/>
    <lineage>
        <taxon>Bacteria</taxon>
        <taxon>Pseudomonadati</taxon>
        <taxon>Bacteroidota</taxon>
        <taxon>Sphingobacteriia</taxon>
        <taxon>Sphingobacteriales</taxon>
        <taxon>Sphingobacteriaceae</taxon>
        <taxon>Sphingobacterium</taxon>
    </lineage>
</organism>
<evidence type="ECO:0000256" key="1">
    <source>
        <dbReference type="ARBA" id="ARBA00009809"/>
    </source>
</evidence>
<dbReference type="InterPro" id="IPR048913">
    <property type="entry name" value="BetaGal_gal-bd"/>
</dbReference>
<evidence type="ECO:0000256" key="5">
    <source>
        <dbReference type="RuleBase" id="RU003679"/>
    </source>
</evidence>
<dbReference type="PANTHER" id="PTHR23421">
    <property type="entry name" value="BETA-GALACTOSIDASE RELATED"/>
    <property type="match status" value="1"/>
</dbReference>
<gene>
    <name evidence="10" type="ORF">PQ465_14905</name>
</gene>
<keyword evidence="2 4" id="KW-0378">Hydrolase</keyword>
<evidence type="ECO:0000313" key="10">
    <source>
        <dbReference type="EMBL" id="WDF67587.1"/>
    </source>
</evidence>
<sequence>MKFNRSIFLAALLLGSVCGSHAQKATHSFTIQDGNFQYDGKPVQIHAGEMHYARIPHQYWRHRLQMIKAMGLNTVATYVFWNFHEEQEGKWDFEGDHDLAKFIQTAQEEGLMVILRPGPYACAEWEFGGYPWWLQKVDGLEIRRDNAPFLAYTAKYLNRLAKEIGHLQITQGGPIIMVQAENEFGSYVSQRKDIPLEEHKAYNAKIKKQLEDAGFQVPLFTSDGTWLFEGGATAGALPTANGEDNIENLKKAVNQYHGGQGPYMVAEFYPGWLSHWAEPFPKVSAEKIATQTELYLQNQVSFNYYMVHGGTNFGFTSGANYNKQHHIQPDLTSYDYDAPVSEAGWATPKYHAIREVMLKHVAYQVPEVPAALPVIEIPSIKLNKVVNVLDAVATLPGKEADQPLTFEQLDHPFGYVVYSRQFNQPIQGTLSIEGLRDYAMVYVDGEPVGELNRYFNNYALDIDVPFNSTLQIVVENMGRINYGAEIVHNNKGLITPVHINDIEITGSWVSTALPINHAEEVENLLKSAKTANFNKISALKDMPLLYSGEFELTDVGDTFLDMEAWGKGIVYINGRNIGRYWKVGPQQTLFIPGVYLRKGKNSLAIFEQANRGSQTTVHTVKQPVLDKLAL</sequence>
<dbReference type="EMBL" id="CP117880">
    <property type="protein sequence ID" value="WDF67587.1"/>
    <property type="molecule type" value="Genomic_DNA"/>
</dbReference>
<reference evidence="10 11" key="1">
    <citation type="submission" date="2023-02" db="EMBL/GenBank/DDBJ databases">
        <title>Genome sequence of Sphingobacterium sp. KACC 22765.</title>
        <authorList>
            <person name="Kim S."/>
            <person name="Heo J."/>
            <person name="Kwon S.-W."/>
        </authorList>
    </citation>
    <scope>NUCLEOTIDE SEQUENCE [LARGE SCALE GENOMIC DNA]</scope>
    <source>
        <strain evidence="10 11">KACC 22765</strain>
    </source>
</reference>
<feature type="domain" description="Beta-galactosidase galactose-binding" evidence="9">
    <location>
        <begin position="543"/>
        <end position="601"/>
    </location>
</feature>
<evidence type="ECO:0000256" key="2">
    <source>
        <dbReference type="ARBA" id="ARBA00022801"/>
    </source>
</evidence>
<dbReference type="InterPro" id="IPR019801">
    <property type="entry name" value="Glyco_hydro_35_CS"/>
</dbReference>
<dbReference type="Proteomes" id="UP001221558">
    <property type="component" value="Chromosome"/>
</dbReference>
<dbReference type="SUPFAM" id="SSF49785">
    <property type="entry name" value="Galactose-binding domain-like"/>
    <property type="match status" value="2"/>
</dbReference>
<comment type="similarity">
    <text evidence="1 5">Belongs to the glycosyl hydrolase 35 family.</text>
</comment>
<evidence type="ECO:0000259" key="9">
    <source>
        <dbReference type="Pfam" id="PF21467"/>
    </source>
</evidence>
<proteinExistence type="inferred from homology"/>
<dbReference type="Pfam" id="PF21467">
    <property type="entry name" value="BetaGal_gal-bd"/>
    <property type="match status" value="1"/>
</dbReference>
<keyword evidence="11" id="KW-1185">Reference proteome</keyword>
<dbReference type="SUPFAM" id="SSF51445">
    <property type="entry name" value="(Trans)glycosidases"/>
    <property type="match status" value="1"/>
</dbReference>
<name>A0ABY7WGF2_9SPHI</name>
<dbReference type="InterPro" id="IPR026283">
    <property type="entry name" value="B-gal_1-like"/>
</dbReference>
<keyword evidence="6" id="KW-0732">Signal</keyword>
<dbReference type="Pfam" id="PF21317">
    <property type="entry name" value="BetaGal_ABD_1"/>
    <property type="match status" value="1"/>
</dbReference>
<dbReference type="Pfam" id="PF01301">
    <property type="entry name" value="Glyco_hydro_35"/>
    <property type="match status" value="1"/>
</dbReference>
<dbReference type="PIRSF" id="PIRSF006336">
    <property type="entry name" value="B-gal"/>
    <property type="match status" value="1"/>
</dbReference>
<dbReference type="PRINTS" id="PR00742">
    <property type="entry name" value="GLHYDRLASE35"/>
</dbReference>
<dbReference type="InterPro" id="IPR008979">
    <property type="entry name" value="Galactose-bd-like_sf"/>
</dbReference>
<dbReference type="RefSeq" id="WP_274266315.1">
    <property type="nucleotide sequence ID" value="NZ_CP117880.1"/>
</dbReference>
<keyword evidence="3 4" id="KW-0326">Glycosidase</keyword>
<evidence type="ECO:0000256" key="6">
    <source>
        <dbReference type="SAM" id="SignalP"/>
    </source>
</evidence>
<feature type="chain" id="PRO_5047234476" description="Beta-galactosidase" evidence="6">
    <location>
        <begin position="23"/>
        <end position="630"/>
    </location>
</feature>
<dbReference type="Gene3D" id="2.60.120.260">
    <property type="entry name" value="Galactose-binding domain-like"/>
    <property type="match status" value="2"/>
</dbReference>
<evidence type="ECO:0000256" key="3">
    <source>
        <dbReference type="ARBA" id="ARBA00023295"/>
    </source>
</evidence>
<feature type="signal peptide" evidence="6">
    <location>
        <begin position="1"/>
        <end position="22"/>
    </location>
</feature>
<dbReference type="InterPro" id="IPR017853">
    <property type="entry name" value="GH"/>
</dbReference>
<accession>A0ABY7WGF2</accession>
<protein>
    <recommendedName>
        <fullName evidence="4">Beta-galactosidase</fullName>
        <ecNumber evidence="4">3.2.1.23</ecNumber>
    </recommendedName>
</protein>
<dbReference type="InterPro" id="IPR031330">
    <property type="entry name" value="Gly_Hdrlase_35_cat"/>
</dbReference>
<evidence type="ECO:0000256" key="4">
    <source>
        <dbReference type="RuleBase" id="RU000675"/>
    </source>
</evidence>